<dbReference type="InterPro" id="IPR017850">
    <property type="entry name" value="Alkaline_phosphatase_core_sf"/>
</dbReference>
<evidence type="ECO:0000256" key="5">
    <source>
        <dbReference type="SAM" id="SignalP"/>
    </source>
</evidence>
<dbReference type="PROSITE" id="PS00523">
    <property type="entry name" value="SULFATASE_1"/>
    <property type="match status" value="1"/>
</dbReference>
<organism evidence="7 8">
    <name type="scientific">Pontiella agarivorans</name>
    <dbReference type="NCBI Taxonomy" id="3038953"/>
    <lineage>
        <taxon>Bacteria</taxon>
        <taxon>Pseudomonadati</taxon>
        <taxon>Kiritimatiellota</taxon>
        <taxon>Kiritimatiellia</taxon>
        <taxon>Kiritimatiellales</taxon>
        <taxon>Pontiellaceae</taxon>
        <taxon>Pontiella</taxon>
    </lineage>
</organism>
<dbReference type="Proteomes" id="UP001290861">
    <property type="component" value="Unassembled WGS sequence"/>
</dbReference>
<keyword evidence="5" id="KW-0732">Signal</keyword>
<dbReference type="PANTHER" id="PTHR42693">
    <property type="entry name" value="ARYLSULFATASE FAMILY MEMBER"/>
    <property type="match status" value="1"/>
</dbReference>
<comment type="caution">
    <text evidence="7">The sequence shown here is derived from an EMBL/GenBank/DDBJ whole genome shotgun (WGS) entry which is preliminary data.</text>
</comment>
<name>A0ABU5MW44_9BACT</name>
<evidence type="ECO:0000256" key="4">
    <source>
        <dbReference type="ARBA" id="ARBA00022837"/>
    </source>
</evidence>
<evidence type="ECO:0000313" key="7">
    <source>
        <dbReference type="EMBL" id="MDZ8118433.1"/>
    </source>
</evidence>
<dbReference type="PROSITE" id="PS00149">
    <property type="entry name" value="SULFATASE_2"/>
    <property type="match status" value="1"/>
</dbReference>
<dbReference type="Gene3D" id="3.40.720.10">
    <property type="entry name" value="Alkaline Phosphatase, subunit A"/>
    <property type="match status" value="2"/>
</dbReference>
<dbReference type="Pfam" id="PF00884">
    <property type="entry name" value="Sulfatase"/>
    <property type="match status" value="1"/>
</dbReference>
<evidence type="ECO:0000256" key="2">
    <source>
        <dbReference type="ARBA" id="ARBA00022723"/>
    </source>
</evidence>
<comment type="similarity">
    <text evidence="1">Belongs to the sulfatase family.</text>
</comment>
<dbReference type="InterPro" id="IPR024607">
    <property type="entry name" value="Sulfatase_CS"/>
</dbReference>
<evidence type="ECO:0000256" key="3">
    <source>
        <dbReference type="ARBA" id="ARBA00022801"/>
    </source>
</evidence>
<dbReference type="InterPro" id="IPR000917">
    <property type="entry name" value="Sulfatase_N"/>
</dbReference>
<dbReference type="EMBL" id="JARVCO010000008">
    <property type="protein sequence ID" value="MDZ8118433.1"/>
    <property type="molecule type" value="Genomic_DNA"/>
</dbReference>
<dbReference type="InterPro" id="IPR050738">
    <property type="entry name" value="Sulfatase"/>
</dbReference>
<protein>
    <submittedName>
        <fullName evidence="7">Sulfatase-like hydrolase/transferase</fullName>
    </submittedName>
</protein>
<dbReference type="RefSeq" id="WP_322608233.1">
    <property type="nucleotide sequence ID" value="NZ_JARVCO010000008.1"/>
</dbReference>
<accession>A0ABU5MW44</accession>
<feature type="signal peptide" evidence="5">
    <location>
        <begin position="1"/>
        <end position="19"/>
    </location>
</feature>
<keyword evidence="8" id="KW-1185">Reference proteome</keyword>
<sequence>MKKSTSFLFTLLIAAGALAQARPNIVIFYTDDLDFDEVPRSLYDLDFFPSHTGMKQQGFYEDNFPKFDQPQIDYFENPEMLMPHLEQLARDGVVLDRFYITSPVCTPSRYSMLTGRYASRSTGFQRKYKPGKPASVDWSATLPSTENTLPKVLQKNGYFTGMVGKWHNGHGAGRYNAELRNAKLSDPGVNEKVKEAQRIECRTMEKEQGFDFAASIQIGNVGALKAPKELRLENLPWVMQGALDFLDKAKENEKPFYLYIALPLPHRQYYDSQARNPNAPFWFERDPHGSPGGWLDEVPGCMPSYADVVRRVEEAGLPLVNAYGTHIDDALGTVLKKLDELGMSEETLFVFTSDHQSRGKNTIGETARVPTVIRWPQKIKAGTRAAGISSNVDLVSTILDLSESKNTGDVGLDGQSFAPMLSGESATARESLYLEIMHTRGIVTDRFKYIACRAPAEIEEAMKQDAIQALEQKRRRRVSWDGRKNTPDNVSKGVIMDGDREYPAYFDADQLYDLEKDPFEQNNLAYDPAYAEILAEMKKQLSTYLAEMPHPFGEFN</sequence>
<gene>
    <name evidence="7" type="ORF">P9H32_07290</name>
</gene>
<keyword evidence="4" id="KW-0106">Calcium</keyword>
<feature type="chain" id="PRO_5046826465" evidence="5">
    <location>
        <begin position="20"/>
        <end position="556"/>
    </location>
</feature>
<dbReference type="PANTHER" id="PTHR42693:SF33">
    <property type="entry name" value="ARYLSULFATASE"/>
    <property type="match status" value="1"/>
</dbReference>
<feature type="domain" description="Sulfatase N-terminal" evidence="6">
    <location>
        <begin position="70"/>
        <end position="401"/>
    </location>
</feature>
<reference evidence="7 8" key="1">
    <citation type="journal article" date="2024" name="Appl. Environ. Microbiol.">
        <title>Pontiella agarivorans sp. nov., a novel marine anaerobic bacterium capable of degrading macroalgal polysaccharides and fixing nitrogen.</title>
        <authorList>
            <person name="Liu N."/>
            <person name="Kivenson V."/>
            <person name="Peng X."/>
            <person name="Cui Z."/>
            <person name="Lankiewicz T.S."/>
            <person name="Gosselin K.M."/>
            <person name="English C.J."/>
            <person name="Blair E.M."/>
            <person name="O'Malley M.A."/>
            <person name="Valentine D.L."/>
        </authorList>
    </citation>
    <scope>NUCLEOTIDE SEQUENCE [LARGE SCALE GENOMIC DNA]</scope>
    <source>
        <strain evidence="7 8">NLcol2</strain>
    </source>
</reference>
<evidence type="ECO:0000256" key="1">
    <source>
        <dbReference type="ARBA" id="ARBA00008779"/>
    </source>
</evidence>
<proteinExistence type="inferred from homology"/>
<evidence type="ECO:0000259" key="6">
    <source>
        <dbReference type="Pfam" id="PF00884"/>
    </source>
</evidence>
<dbReference type="SUPFAM" id="SSF53649">
    <property type="entry name" value="Alkaline phosphatase-like"/>
    <property type="match status" value="1"/>
</dbReference>
<keyword evidence="3" id="KW-0378">Hydrolase</keyword>
<evidence type="ECO:0000313" key="8">
    <source>
        <dbReference type="Proteomes" id="UP001290861"/>
    </source>
</evidence>
<keyword evidence="2" id="KW-0479">Metal-binding</keyword>